<keyword evidence="3" id="KW-1185">Reference proteome</keyword>
<protein>
    <submittedName>
        <fullName evidence="2">TraB/GumN family protein</fullName>
    </submittedName>
</protein>
<evidence type="ECO:0000313" key="3">
    <source>
        <dbReference type="Proteomes" id="UP000604391"/>
    </source>
</evidence>
<name>A0A832ULL3_9ARCH</name>
<reference evidence="2 3" key="1">
    <citation type="journal article" name="Nat. Commun.">
        <title>Undinarchaeota illuminate DPANN phylogeny and the impact of gene transfer on archaeal evolution.</title>
        <authorList>
            <person name="Dombrowski N."/>
            <person name="Williams T.A."/>
            <person name="Sun J."/>
            <person name="Woodcroft B.J."/>
            <person name="Lee J.H."/>
            <person name="Minh B.Q."/>
            <person name="Rinke C."/>
            <person name="Spang A."/>
        </authorList>
    </citation>
    <scope>NUCLEOTIDE SEQUENCE [LARGE SCALE GENOMIC DNA]</scope>
    <source>
        <strain evidence="2">MAG_bin17</strain>
    </source>
</reference>
<dbReference type="PANTHER" id="PTHR21530">
    <property type="entry name" value="PHEROMONE SHUTDOWN PROTEIN"/>
    <property type="match status" value="1"/>
</dbReference>
<comment type="caution">
    <text evidence="2">The sequence shown here is derived from an EMBL/GenBank/DDBJ whole genome shotgun (WGS) entry which is preliminary data.</text>
</comment>
<feature type="transmembrane region" description="Helical" evidence="1">
    <location>
        <begin position="246"/>
        <end position="264"/>
    </location>
</feature>
<keyword evidence="1" id="KW-0472">Membrane</keyword>
<dbReference type="AlphaFoldDB" id="A0A832ULL3"/>
<dbReference type="Proteomes" id="UP000604391">
    <property type="component" value="Unassembled WGS sequence"/>
</dbReference>
<dbReference type="CDD" id="cd14726">
    <property type="entry name" value="TraB_PrgY-like"/>
    <property type="match status" value="1"/>
</dbReference>
<gene>
    <name evidence="2" type="ORF">H1011_01220</name>
</gene>
<sequence>MAVEIVEIGGKRITIVGTAHVSKKSITEVKEVIAKEKPDSVAIELCRGRYEQLISGDGWQDMKINEILKSGKSHMLLLHLILMNFQRRIGDELGVKPGEEMLEAAKSAEKIGSNVVFADRPVEITMQRMLSMMGTREKIRVLFHLLAGMFETQVDEELIEKMKEKDVITEAIETLSGIAPSAKKALIDERDSYMAARILEAKGDNIVAVVGAGHVEGIKNLLERGVLVKVSSGPKTQEKRISRLRIVMYAIPVLFLGMIGYGLYTGGAELTLRLLLWWFLINGTLSAIGTAAAFGHPITIITAFLAAPFTSLNPMIAAGWVAGYVEALVRVPRVRDLDGLGKLNNWKGFWKNRVTRILLVVVLANLGSSIGTFVALPYLLTLLS</sequence>
<keyword evidence="1" id="KW-0812">Transmembrane</keyword>
<proteinExistence type="predicted"/>
<dbReference type="InterPro" id="IPR005230">
    <property type="entry name" value="TraB_bac"/>
</dbReference>
<evidence type="ECO:0000313" key="2">
    <source>
        <dbReference type="EMBL" id="HIJ99428.1"/>
    </source>
</evidence>
<dbReference type="InterPro" id="IPR046345">
    <property type="entry name" value="TraB_PrgY-like"/>
</dbReference>
<accession>A0A832ULL3</accession>
<dbReference type="InterPro" id="IPR002816">
    <property type="entry name" value="TraB/PrgY/GumN_fam"/>
</dbReference>
<organism evidence="2 3">
    <name type="scientific">Candidatus Undinarchaeum marinum</name>
    <dbReference type="NCBI Taxonomy" id="2756141"/>
    <lineage>
        <taxon>Archaea</taxon>
        <taxon>Candidatus Undinarchaeota</taxon>
        <taxon>Candidatus Undinarchaeia</taxon>
        <taxon>Candidatus Undinarchaeales</taxon>
        <taxon>Candidatus Undinarchaeaceae</taxon>
        <taxon>Candidatus Undinarchaeum</taxon>
    </lineage>
</organism>
<feature type="transmembrane region" description="Helical" evidence="1">
    <location>
        <begin position="276"/>
        <end position="306"/>
    </location>
</feature>
<dbReference type="NCBIfam" id="TIGR00261">
    <property type="entry name" value="traB"/>
    <property type="match status" value="1"/>
</dbReference>
<dbReference type="EMBL" id="DVAD01000007">
    <property type="protein sequence ID" value="HIJ99428.1"/>
    <property type="molecule type" value="Genomic_DNA"/>
</dbReference>
<feature type="transmembrane region" description="Helical" evidence="1">
    <location>
        <begin position="357"/>
        <end position="380"/>
    </location>
</feature>
<dbReference type="Pfam" id="PF01963">
    <property type="entry name" value="TraB_PrgY_gumN"/>
    <property type="match status" value="1"/>
</dbReference>
<keyword evidence="1" id="KW-1133">Transmembrane helix</keyword>
<evidence type="ECO:0000256" key="1">
    <source>
        <dbReference type="SAM" id="Phobius"/>
    </source>
</evidence>
<dbReference type="PANTHER" id="PTHR21530:SF7">
    <property type="entry name" value="TRAB DOMAIN-CONTAINING PROTEIN"/>
    <property type="match status" value="1"/>
</dbReference>